<organism evidence="4 5">
    <name type="scientific">Usitatibacter rugosus</name>
    <dbReference type="NCBI Taxonomy" id="2732067"/>
    <lineage>
        <taxon>Bacteria</taxon>
        <taxon>Pseudomonadati</taxon>
        <taxon>Pseudomonadota</taxon>
        <taxon>Betaproteobacteria</taxon>
        <taxon>Nitrosomonadales</taxon>
        <taxon>Usitatibacteraceae</taxon>
        <taxon>Usitatibacter</taxon>
    </lineage>
</organism>
<evidence type="ECO:0000313" key="4">
    <source>
        <dbReference type="EMBL" id="QJR10078.1"/>
    </source>
</evidence>
<dbReference type="Pfam" id="PF00293">
    <property type="entry name" value="NUDIX"/>
    <property type="match status" value="1"/>
</dbReference>
<dbReference type="AlphaFoldDB" id="A0A6M4GT90"/>
<dbReference type="EMBL" id="CP053069">
    <property type="protein sequence ID" value="QJR10078.1"/>
    <property type="molecule type" value="Genomic_DNA"/>
</dbReference>
<name>A0A6M4GT90_9PROT</name>
<dbReference type="InterPro" id="IPR020084">
    <property type="entry name" value="NUDIX_hydrolase_CS"/>
</dbReference>
<reference evidence="4 5" key="1">
    <citation type="submission" date="2020-04" db="EMBL/GenBank/DDBJ databases">
        <title>Usitatibacter rugosus gen. nov., sp. nov. and Usitatibacter palustris sp. nov., novel members of Usitatibacteraceae fam. nov. within the order Nitrosomonadales isolated from soil.</title>
        <authorList>
            <person name="Huber K.J."/>
            <person name="Neumann-Schaal M."/>
            <person name="Geppert A."/>
            <person name="Luckner M."/>
            <person name="Wanner G."/>
            <person name="Overmann J."/>
        </authorList>
    </citation>
    <scope>NUCLEOTIDE SEQUENCE [LARGE SCALE GENOMIC DNA]</scope>
    <source>
        <strain evidence="4 5">0125_3</strain>
    </source>
</reference>
<protein>
    <submittedName>
        <fullName evidence="4">NADH pyrophosphatase</fullName>
        <ecNumber evidence="4">3.6.1.22</ecNumber>
    </submittedName>
</protein>
<keyword evidence="5" id="KW-1185">Reference proteome</keyword>
<dbReference type="PROSITE" id="PS51462">
    <property type="entry name" value="NUDIX"/>
    <property type="match status" value="1"/>
</dbReference>
<dbReference type="PANTHER" id="PTHR43222:SF2">
    <property type="entry name" value="NUDIX HYDROLASE 23, CHLOROPLASTIC"/>
    <property type="match status" value="1"/>
</dbReference>
<dbReference type="InterPro" id="IPR000086">
    <property type="entry name" value="NUDIX_hydrolase_dom"/>
</dbReference>
<dbReference type="InterPro" id="IPR015797">
    <property type="entry name" value="NUDIX_hydrolase-like_dom_sf"/>
</dbReference>
<dbReference type="GO" id="GO:0016787">
    <property type="term" value="F:hydrolase activity"/>
    <property type="evidence" value="ECO:0007669"/>
    <property type="project" value="UniProtKB-KW"/>
</dbReference>
<dbReference type="Gene3D" id="3.90.79.10">
    <property type="entry name" value="Nucleoside Triphosphate Pyrophosphohydrolase"/>
    <property type="match status" value="1"/>
</dbReference>
<dbReference type="CDD" id="cd04511">
    <property type="entry name" value="NUDIX_Hydrolase"/>
    <property type="match status" value="1"/>
</dbReference>
<evidence type="ECO:0000313" key="5">
    <source>
        <dbReference type="Proteomes" id="UP000501534"/>
    </source>
</evidence>
<proteinExistence type="predicted"/>
<dbReference type="PROSITE" id="PS00893">
    <property type="entry name" value="NUDIX_BOX"/>
    <property type="match status" value="1"/>
</dbReference>
<evidence type="ECO:0000256" key="1">
    <source>
        <dbReference type="ARBA" id="ARBA00001946"/>
    </source>
</evidence>
<dbReference type="Proteomes" id="UP000501534">
    <property type="component" value="Chromosome"/>
</dbReference>
<dbReference type="SUPFAM" id="SSF55811">
    <property type="entry name" value="Nudix"/>
    <property type="match status" value="1"/>
</dbReference>
<accession>A0A6M4GT90</accession>
<evidence type="ECO:0000256" key="2">
    <source>
        <dbReference type="ARBA" id="ARBA00022801"/>
    </source>
</evidence>
<sequence length="181" mass="20357">MIRFCALCGSATTERVPEDDNRLRAVCNACGHINYVNPKIVAGCLPVWEDGRILLARRAIEPRYGRWTLPAGFMEVNESVAEGAAREALEEANARVEITDLYTVYSIPHISQVYMMFRAKLLDANVSPGSESLEVKLVTEDEIPWDDLAFAMVRLTLQHFIADRKAGTFVTRFGDIRPPER</sequence>
<comment type="cofactor">
    <cofactor evidence="1">
        <name>Mg(2+)</name>
        <dbReference type="ChEBI" id="CHEBI:18420"/>
    </cofactor>
</comment>
<dbReference type="Pfam" id="PF14803">
    <property type="entry name" value="Zn_ribbon_Nudix"/>
    <property type="match status" value="1"/>
</dbReference>
<dbReference type="EC" id="3.6.1.22" evidence="4"/>
<dbReference type="InterPro" id="IPR029401">
    <property type="entry name" value="Nudix_N"/>
</dbReference>
<feature type="domain" description="Nudix hydrolase" evidence="3">
    <location>
        <begin position="37"/>
        <end position="161"/>
    </location>
</feature>
<dbReference type="KEGG" id="uru:DSM104443_01129"/>
<dbReference type="PANTHER" id="PTHR43222">
    <property type="entry name" value="NUDIX HYDROLASE 23"/>
    <property type="match status" value="1"/>
</dbReference>
<dbReference type="Gene3D" id="2.20.70.10">
    <property type="match status" value="1"/>
</dbReference>
<evidence type="ECO:0000259" key="3">
    <source>
        <dbReference type="PROSITE" id="PS51462"/>
    </source>
</evidence>
<keyword evidence="2 4" id="KW-0378">Hydrolase</keyword>
<gene>
    <name evidence="4" type="primary">nudC</name>
    <name evidence="4" type="ORF">DSM104443_01129</name>
</gene>